<dbReference type="EMBL" id="GBRH01215546">
    <property type="protein sequence ID" value="JAD82349.1"/>
    <property type="molecule type" value="Transcribed_RNA"/>
</dbReference>
<proteinExistence type="predicted"/>
<protein>
    <submittedName>
        <fullName evidence="1">Uncharacterized protein</fullName>
    </submittedName>
</protein>
<organism evidence="1">
    <name type="scientific">Arundo donax</name>
    <name type="common">Giant reed</name>
    <name type="synonym">Donax arundinaceus</name>
    <dbReference type="NCBI Taxonomy" id="35708"/>
    <lineage>
        <taxon>Eukaryota</taxon>
        <taxon>Viridiplantae</taxon>
        <taxon>Streptophyta</taxon>
        <taxon>Embryophyta</taxon>
        <taxon>Tracheophyta</taxon>
        <taxon>Spermatophyta</taxon>
        <taxon>Magnoliopsida</taxon>
        <taxon>Liliopsida</taxon>
        <taxon>Poales</taxon>
        <taxon>Poaceae</taxon>
        <taxon>PACMAD clade</taxon>
        <taxon>Arundinoideae</taxon>
        <taxon>Arundineae</taxon>
        <taxon>Arundo</taxon>
    </lineage>
</organism>
<sequence length="55" mass="6092">MARPATLIPAVSPLLMYAAVIRPKILLRKNQGSTYVMVTRFMSIQASGCLFLSHQ</sequence>
<evidence type="ECO:0000313" key="1">
    <source>
        <dbReference type="EMBL" id="JAD82349.1"/>
    </source>
</evidence>
<reference evidence="1" key="2">
    <citation type="journal article" date="2015" name="Data Brief">
        <title>Shoot transcriptome of the giant reed, Arundo donax.</title>
        <authorList>
            <person name="Barrero R.A."/>
            <person name="Guerrero F.D."/>
            <person name="Moolhuijzen P."/>
            <person name="Goolsby J.A."/>
            <person name="Tidwell J."/>
            <person name="Bellgard S.E."/>
            <person name="Bellgard M.I."/>
        </authorList>
    </citation>
    <scope>NUCLEOTIDE SEQUENCE</scope>
    <source>
        <tissue evidence="1">Shoot tissue taken approximately 20 cm above the soil surface</tissue>
    </source>
</reference>
<name>A0A0A9D197_ARUDO</name>
<reference evidence="1" key="1">
    <citation type="submission" date="2014-09" db="EMBL/GenBank/DDBJ databases">
        <authorList>
            <person name="Magalhaes I.L.F."/>
            <person name="Oliveira U."/>
            <person name="Santos F.R."/>
            <person name="Vidigal T.H.D.A."/>
            <person name="Brescovit A.D."/>
            <person name="Santos A.J."/>
        </authorList>
    </citation>
    <scope>NUCLEOTIDE SEQUENCE</scope>
    <source>
        <tissue evidence="1">Shoot tissue taken approximately 20 cm above the soil surface</tissue>
    </source>
</reference>
<accession>A0A0A9D197</accession>
<dbReference type="AlphaFoldDB" id="A0A0A9D197"/>